<keyword evidence="5" id="KW-1185">Reference proteome</keyword>
<organism evidence="4 5">
    <name type="scientific">Sphaceloma murrayae</name>
    <dbReference type="NCBI Taxonomy" id="2082308"/>
    <lineage>
        <taxon>Eukaryota</taxon>
        <taxon>Fungi</taxon>
        <taxon>Dikarya</taxon>
        <taxon>Ascomycota</taxon>
        <taxon>Pezizomycotina</taxon>
        <taxon>Dothideomycetes</taxon>
        <taxon>Dothideomycetidae</taxon>
        <taxon>Myriangiales</taxon>
        <taxon>Elsinoaceae</taxon>
        <taxon>Sphaceloma</taxon>
    </lineage>
</organism>
<dbReference type="InterPro" id="IPR000868">
    <property type="entry name" value="Isochorismatase-like_dom"/>
</dbReference>
<dbReference type="OrthoDB" id="167809at2759"/>
<proteinExistence type="inferred from homology"/>
<dbReference type="Gene3D" id="3.40.50.850">
    <property type="entry name" value="Isochorismatase-like"/>
    <property type="match status" value="1"/>
</dbReference>
<dbReference type="Proteomes" id="UP000243797">
    <property type="component" value="Unassembled WGS sequence"/>
</dbReference>
<name>A0A2K1QMQ5_9PEZI</name>
<reference evidence="4 5" key="1">
    <citation type="submission" date="2017-06" db="EMBL/GenBank/DDBJ databases">
        <title>Draft genome sequence of a variant of Elsinoe murrayae.</title>
        <authorList>
            <person name="Cheng Q."/>
        </authorList>
    </citation>
    <scope>NUCLEOTIDE SEQUENCE [LARGE SCALE GENOMIC DNA]</scope>
    <source>
        <strain evidence="4 5">CQ-2017a</strain>
    </source>
</reference>
<dbReference type="Pfam" id="PF00857">
    <property type="entry name" value="Isochorismatase"/>
    <property type="match status" value="1"/>
</dbReference>
<dbReference type="InParanoid" id="A0A2K1QMQ5"/>
<dbReference type="InterPro" id="IPR050272">
    <property type="entry name" value="Isochorismatase-like_hydrls"/>
</dbReference>
<evidence type="ECO:0000313" key="5">
    <source>
        <dbReference type="Proteomes" id="UP000243797"/>
    </source>
</evidence>
<protein>
    <submittedName>
        <fullName evidence="4">Pyrazinamidase/nicotinamidase</fullName>
    </submittedName>
</protein>
<dbReference type="CDD" id="cd00431">
    <property type="entry name" value="cysteine_hydrolases"/>
    <property type="match status" value="1"/>
</dbReference>
<comment type="similarity">
    <text evidence="1">Belongs to the isochorismatase family.</text>
</comment>
<dbReference type="SUPFAM" id="SSF52499">
    <property type="entry name" value="Isochorismatase-like hydrolases"/>
    <property type="match status" value="1"/>
</dbReference>
<dbReference type="GO" id="GO:0016787">
    <property type="term" value="F:hydrolase activity"/>
    <property type="evidence" value="ECO:0007669"/>
    <property type="project" value="UniProtKB-KW"/>
</dbReference>
<evidence type="ECO:0000313" key="4">
    <source>
        <dbReference type="EMBL" id="PNS16424.1"/>
    </source>
</evidence>
<comment type="caution">
    <text evidence="4">The sequence shown here is derived from an EMBL/GenBank/DDBJ whole genome shotgun (WGS) entry which is preliminary data.</text>
</comment>
<keyword evidence="2" id="KW-0378">Hydrolase</keyword>
<sequence>MPDQIENAAPYAWPYDASLSAATTALLIIDMQNDFLTEGGYISHQGYDISATRSIIPRVQSLLQAFRQKKWQVYHTREGHRPDLSTLPARELHRSRNIPSAQGIGSPSPLGGRLLIRGGKGHDIIPELYPIQGEPVIDKPGKGAFANTDFELILRNRGIRNLVVVGVTTDICVSTTVREASDRGFDCAIVEDACASVDAKLHDATLECVKSEGGIFGAVVKADDVINALNGYLS</sequence>
<accession>A0A2K1QMQ5</accession>
<gene>
    <name evidence="4" type="ORF">CAC42_158</name>
</gene>
<evidence type="ECO:0000259" key="3">
    <source>
        <dbReference type="Pfam" id="PF00857"/>
    </source>
</evidence>
<dbReference type="PANTHER" id="PTHR43540">
    <property type="entry name" value="PEROXYUREIDOACRYLATE/UREIDOACRYLATE AMIDOHYDROLASE-RELATED"/>
    <property type="match status" value="1"/>
</dbReference>
<dbReference type="EMBL" id="NKHZ01000057">
    <property type="protein sequence ID" value="PNS16424.1"/>
    <property type="molecule type" value="Genomic_DNA"/>
</dbReference>
<dbReference type="PANTHER" id="PTHR43540:SF9">
    <property type="entry name" value="FAMILY HYDROLASE, PUTATIVE (AFU_ORTHOLOGUE AFUA_2G08700)-RELATED"/>
    <property type="match status" value="1"/>
</dbReference>
<evidence type="ECO:0000256" key="2">
    <source>
        <dbReference type="ARBA" id="ARBA00022801"/>
    </source>
</evidence>
<dbReference type="InterPro" id="IPR036380">
    <property type="entry name" value="Isochorismatase-like_sf"/>
</dbReference>
<feature type="domain" description="Isochorismatase-like" evidence="3">
    <location>
        <begin position="24"/>
        <end position="214"/>
    </location>
</feature>
<dbReference type="AlphaFoldDB" id="A0A2K1QMQ5"/>
<evidence type="ECO:0000256" key="1">
    <source>
        <dbReference type="ARBA" id="ARBA00006336"/>
    </source>
</evidence>